<organism evidence="2 3">
    <name type="scientific">Pseudomonas aeruginosa</name>
    <dbReference type="NCBI Taxonomy" id="287"/>
    <lineage>
        <taxon>Bacteria</taxon>
        <taxon>Pseudomonadati</taxon>
        <taxon>Pseudomonadota</taxon>
        <taxon>Gammaproteobacteria</taxon>
        <taxon>Pseudomonadales</taxon>
        <taxon>Pseudomonadaceae</taxon>
        <taxon>Pseudomonas</taxon>
    </lineage>
</organism>
<evidence type="ECO:0000313" key="2">
    <source>
        <dbReference type="EMBL" id="CRN90000.1"/>
    </source>
</evidence>
<dbReference type="EMBL" id="CVVU01000009">
    <property type="protein sequence ID" value="CRN90000.1"/>
    <property type="molecule type" value="Genomic_DNA"/>
</dbReference>
<comment type="caution">
    <text evidence="2">The sequence shown here is derived from an EMBL/GenBank/DDBJ whole genome shotgun (WGS) entry which is preliminary data.</text>
</comment>
<feature type="transmembrane region" description="Helical" evidence="1">
    <location>
        <begin position="83"/>
        <end position="101"/>
    </location>
</feature>
<name>A0A9P1R0Q8_PSEAI</name>
<proteinExistence type="predicted"/>
<dbReference type="GeneID" id="77221853"/>
<gene>
    <name evidence="2" type="ORF">PAERUG_P19_London_7_VIM_2_05_10_00198</name>
</gene>
<keyword evidence="1" id="KW-0472">Membrane</keyword>
<keyword evidence="1" id="KW-1133">Transmembrane helix</keyword>
<dbReference type="AlphaFoldDB" id="A0A9P1R0Q8"/>
<protein>
    <submittedName>
        <fullName evidence="2">Uncharacterized protein</fullName>
    </submittedName>
</protein>
<feature type="transmembrane region" description="Helical" evidence="1">
    <location>
        <begin position="21"/>
        <end position="38"/>
    </location>
</feature>
<evidence type="ECO:0000313" key="3">
    <source>
        <dbReference type="Proteomes" id="UP000045039"/>
    </source>
</evidence>
<dbReference type="RefSeq" id="WP_025297349.1">
    <property type="nucleotide sequence ID" value="NZ_CAADMM010000464.1"/>
</dbReference>
<dbReference type="Proteomes" id="UP000045039">
    <property type="component" value="Unassembled WGS sequence"/>
</dbReference>
<evidence type="ECO:0000256" key="1">
    <source>
        <dbReference type="SAM" id="Phobius"/>
    </source>
</evidence>
<keyword evidence="1" id="KW-0812">Transmembrane</keyword>
<sequence>MNEKLFLLTSRKKKTNHILHLILTVLTGGLWLVVWVITLCSNDSQNKKIDREIDQIMHYKSQGLSDAATHQKMKMDKLNTDVLQGRVIFGALVVVFLYFYLR</sequence>
<accession>A0A9P1R0Q8</accession>
<reference evidence="3" key="1">
    <citation type="submission" date="2015-06" db="EMBL/GenBank/DDBJ databases">
        <authorList>
            <person name="Radhakrishnan Rajesh"/>
            <person name="Underwood Anthony"/>
            <person name="Al-Shahib Ali"/>
        </authorList>
    </citation>
    <scope>NUCLEOTIDE SEQUENCE [LARGE SCALE GENOMIC DNA]</scope>
    <source>
        <strain evidence="3">P19_London_7_VIM_2_05_10</strain>
    </source>
</reference>